<dbReference type="SUPFAM" id="SSF46561">
    <property type="entry name" value="Ribosomal protein L29 (L29p)"/>
    <property type="match status" value="1"/>
</dbReference>
<evidence type="ECO:0000256" key="3">
    <source>
        <dbReference type="ARBA" id="ARBA00023274"/>
    </source>
</evidence>
<dbReference type="InterPro" id="IPR050063">
    <property type="entry name" value="Ribosomal_protein_uL29"/>
</dbReference>
<dbReference type="AlphaFoldDB" id="A0A1I4G9C6"/>
<dbReference type="HAMAP" id="MF_00374">
    <property type="entry name" value="Ribosomal_uL29"/>
    <property type="match status" value="1"/>
</dbReference>
<comment type="similarity">
    <text evidence="1 5">Belongs to the universal ribosomal protein uL29 family.</text>
</comment>
<evidence type="ECO:0000256" key="5">
    <source>
        <dbReference type="HAMAP-Rule" id="MF_00374"/>
    </source>
</evidence>
<evidence type="ECO:0000313" key="6">
    <source>
        <dbReference type="EMBL" id="SFL26110.1"/>
    </source>
</evidence>
<keyword evidence="2 5" id="KW-0689">Ribosomal protein</keyword>
<dbReference type="Gene3D" id="1.10.287.310">
    <property type="match status" value="1"/>
</dbReference>
<dbReference type="CDD" id="cd00427">
    <property type="entry name" value="Ribosomal_L29_HIP"/>
    <property type="match status" value="1"/>
</dbReference>
<proteinExistence type="inferred from homology"/>
<dbReference type="PANTHER" id="PTHR10916">
    <property type="entry name" value="60S RIBOSOMAL PROTEIN L35/50S RIBOSOMAL PROTEIN L29"/>
    <property type="match status" value="1"/>
</dbReference>
<evidence type="ECO:0000256" key="4">
    <source>
        <dbReference type="ARBA" id="ARBA00035204"/>
    </source>
</evidence>
<keyword evidence="7" id="KW-1185">Reference proteome</keyword>
<dbReference type="InterPro" id="IPR001854">
    <property type="entry name" value="Ribosomal_uL29"/>
</dbReference>
<dbReference type="FunFam" id="1.10.287.310:FF:000001">
    <property type="entry name" value="50S ribosomal protein L29"/>
    <property type="match status" value="1"/>
</dbReference>
<dbReference type="GO" id="GO:0003735">
    <property type="term" value="F:structural constituent of ribosome"/>
    <property type="evidence" value="ECO:0007669"/>
    <property type="project" value="InterPro"/>
</dbReference>
<dbReference type="NCBIfam" id="TIGR00012">
    <property type="entry name" value="L29"/>
    <property type="match status" value="1"/>
</dbReference>
<dbReference type="GO" id="GO:0022625">
    <property type="term" value="C:cytosolic large ribosomal subunit"/>
    <property type="evidence" value="ECO:0007669"/>
    <property type="project" value="TreeGrafter"/>
</dbReference>
<dbReference type="Proteomes" id="UP000199550">
    <property type="component" value="Unassembled WGS sequence"/>
</dbReference>
<evidence type="ECO:0000256" key="1">
    <source>
        <dbReference type="ARBA" id="ARBA00009254"/>
    </source>
</evidence>
<dbReference type="InterPro" id="IPR036049">
    <property type="entry name" value="Ribosomal_uL29_sf"/>
</dbReference>
<name>A0A1I4G9C6_9RHOB</name>
<keyword evidence="3 5" id="KW-0687">Ribonucleoprotein</keyword>
<reference evidence="6 7" key="1">
    <citation type="submission" date="2016-10" db="EMBL/GenBank/DDBJ databases">
        <authorList>
            <person name="de Groot N.N."/>
        </authorList>
    </citation>
    <scope>NUCLEOTIDE SEQUENCE [LARGE SCALE GENOMIC DNA]</scope>
    <source>
        <strain evidence="6 7">DSM 16199</strain>
    </source>
</reference>
<dbReference type="PANTHER" id="PTHR10916:SF0">
    <property type="entry name" value="LARGE RIBOSOMAL SUBUNIT PROTEIN UL29C"/>
    <property type="match status" value="1"/>
</dbReference>
<evidence type="ECO:0000313" key="7">
    <source>
        <dbReference type="Proteomes" id="UP000199550"/>
    </source>
</evidence>
<sequence length="101" mass="11137">MGATPVEERFIVNSTGRRVTLLGLPVMLKGNGMNANELRDKTPDQLREELVNLKKESFNLRFQQATGQLENTAGIRNARRSAARVKTILNQKAADAAKSEA</sequence>
<accession>A0A1I4G9C6</accession>
<protein>
    <recommendedName>
        <fullName evidence="4 5">Large ribosomal subunit protein uL29</fullName>
    </recommendedName>
</protein>
<dbReference type="EMBL" id="FOTF01000011">
    <property type="protein sequence ID" value="SFL26110.1"/>
    <property type="molecule type" value="Genomic_DNA"/>
</dbReference>
<dbReference type="Pfam" id="PF00831">
    <property type="entry name" value="Ribosomal_L29"/>
    <property type="match status" value="1"/>
</dbReference>
<dbReference type="STRING" id="195913.SAMN04488004_111162"/>
<dbReference type="GO" id="GO:0006412">
    <property type="term" value="P:translation"/>
    <property type="evidence" value="ECO:0007669"/>
    <property type="project" value="UniProtKB-UniRule"/>
</dbReference>
<evidence type="ECO:0000256" key="2">
    <source>
        <dbReference type="ARBA" id="ARBA00022980"/>
    </source>
</evidence>
<gene>
    <name evidence="5" type="primary">rpmC</name>
    <name evidence="6" type="ORF">SAMN04488004_111162</name>
</gene>
<organism evidence="6 7">
    <name type="scientific">Loktanella salsilacus</name>
    <dbReference type="NCBI Taxonomy" id="195913"/>
    <lineage>
        <taxon>Bacteria</taxon>
        <taxon>Pseudomonadati</taxon>
        <taxon>Pseudomonadota</taxon>
        <taxon>Alphaproteobacteria</taxon>
        <taxon>Rhodobacterales</taxon>
        <taxon>Roseobacteraceae</taxon>
        <taxon>Loktanella</taxon>
    </lineage>
</organism>